<reference evidence="2 3" key="1">
    <citation type="submission" date="2023-11" db="EMBL/GenBank/DDBJ databases">
        <title>Actinomadura monticuli sp. nov., isolated from volcanic ash.</title>
        <authorList>
            <person name="Lee S.D."/>
            <person name="Yang H."/>
            <person name="Kim I.S."/>
        </authorList>
    </citation>
    <scope>NUCLEOTIDE SEQUENCE [LARGE SCALE GENOMIC DNA]</scope>
    <source>
        <strain evidence="2 3">DSM 45346</strain>
    </source>
</reference>
<sequence>MLIRSFTLSRRDHVITLCDKAREVCPEFGDRARRVHWSVPDPATAGPDGDEEHAVTRARPSR</sequence>
<comment type="caution">
    <text evidence="2">The sequence shown here is derived from an EMBL/GenBank/DDBJ whole genome shotgun (WGS) entry which is preliminary data.</text>
</comment>
<evidence type="ECO:0000313" key="3">
    <source>
        <dbReference type="Proteomes" id="UP001569904"/>
    </source>
</evidence>
<feature type="region of interest" description="Disordered" evidence="1">
    <location>
        <begin position="38"/>
        <end position="62"/>
    </location>
</feature>
<dbReference type="EMBL" id="JAXCEH010000025">
    <property type="protein sequence ID" value="MFA1557935.1"/>
    <property type="molecule type" value="Genomic_DNA"/>
</dbReference>
<dbReference type="InterPro" id="IPR036196">
    <property type="entry name" value="Ptyr_pPase_sf"/>
</dbReference>
<name>A0ABV4R4V0_9ACTN</name>
<proteinExistence type="predicted"/>
<dbReference type="Gene3D" id="3.40.50.2300">
    <property type="match status" value="1"/>
</dbReference>
<dbReference type="RefSeq" id="WP_371944768.1">
    <property type="nucleotide sequence ID" value="NZ_JAXCEH010000025.1"/>
</dbReference>
<accession>A0ABV4R4V0</accession>
<dbReference type="Proteomes" id="UP001569904">
    <property type="component" value="Unassembled WGS sequence"/>
</dbReference>
<evidence type="ECO:0000256" key="1">
    <source>
        <dbReference type="SAM" id="MobiDB-lite"/>
    </source>
</evidence>
<evidence type="ECO:0000313" key="2">
    <source>
        <dbReference type="EMBL" id="MFA1557935.1"/>
    </source>
</evidence>
<protein>
    <submittedName>
        <fullName evidence="2">Uncharacterized protein</fullName>
    </submittedName>
</protein>
<organism evidence="2 3">
    <name type="scientific">Actinomadura chokoriensis</name>
    <dbReference type="NCBI Taxonomy" id="454156"/>
    <lineage>
        <taxon>Bacteria</taxon>
        <taxon>Bacillati</taxon>
        <taxon>Actinomycetota</taxon>
        <taxon>Actinomycetes</taxon>
        <taxon>Streptosporangiales</taxon>
        <taxon>Thermomonosporaceae</taxon>
        <taxon>Actinomadura</taxon>
    </lineage>
</organism>
<dbReference type="SUPFAM" id="SSF52788">
    <property type="entry name" value="Phosphotyrosine protein phosphatases I"/>
    <property type="match status" value="1"/>
</dbReference>
<gene>
    <name evidence="2" type="ORF">SM436_29985</name>
</gene>
<keyword evidence="3" id="KW-1185">Reference proteome</keyword>